<feature type="transmembrane region" description="Helical" evidence="8">
    <location>
        <begin position="167"/>
        <end position="191"/>
    </location>
</feature>
<feature type="transmembrane region" description="Helical" evidence="8">
    <location>
        <begin position="228"/>
        <end position="248"/>
    </location>
</feature>
<name>A0ABT2JG23_9PSEU</name>
<keyword evidence="4 8" id="KW-0812">Transmembrane</keyword>
<feature type="transmembrane region" description="Helical" evidence="8">
    <location>
        <begin position="54"/>
        <end position="71"/>
    </location>
</feature>
<feature type="transmembrane region" description="Helical" evidence="8">
    <location>
        <begin position="140"/>
        <end position="161"/>
    </location>
</feature>
<evidence type="ECO:0000256" key="7">
    <source>
        <dbReference type="SAM" id="MobiDB-lite"/>
    </source>
</evidence>
<dbReference type="Pfam" id="PF07690">
    <property type="entry name" value="MFS_1"/>
    <property type="match status" value="1"/>
</dbReference>
<dbReference type="PRINTS" id="PR01036">
    <property type="entry name" value="TCRTETB"/>
</dbReference>
<accession>A0ABT2JG23</accession>
<feature type="transmembrane region" description="Helical" evidence="8">
    <location>
        <begin position="360"/>
        <end position="385"/>
    </location>
</feature>
<feature type="transmembrane region" description="Helical" evidence="8">
    <location>
        <begin position="15"/>
        <end position="42"/>
    </location>
</feature>
<feature type="transmembrane region" description="Helical" evidence="8">
    <location>
        <begin position="203"/>
        <end position="222"/>
    </location>
</feature>
<dbReference type="PANTHER" id="PTHR42718:SF47">
    <property type="entry name" value="METHYL VIOLOGEN RESISTANCE PROTEIN SMVA"/>
    <property type="match status" value="1"/>
</dbReference>
<feature type="transmembrane region" description="Helical" evidence="8">
    <location>
        <begin position="83"/>
        <end position="102"/>
    </location>
</feature>
<feature type="transmembrane region" description="Helical" evidence="8">
    <location>
        <begin position="268"/>
        <end position="293"/>
    </location>
</feature>
<feature type="transmembrane region" description="Helical" evidence="8">
    <location>
        <begin position="406"/>
        <end position="426"/>
    </location>
</feature>
<feature type="region of interest" description="Disordered" evidence="7">
    <location>
        <begin position="507"/>
        <end position="527"/>
    </location>
</feature>
<evidence type="ECO:0000256" key="5">
    <source>
        <dbReference type="ARBA" id="ARBA00022989"/>
    </source>
</evidence>
<evidence type="ECO:0000256" key="4">
    <source>
        <dbReference type="ARBA" id="ARBA00022692"/>
    </source>
</evidence>
<dbReference type="InterPro" id="IPR020846">
    <property type="entry name" value="MFS_dom"/>
</dbReference>
<comment type="subcellular location">
    <subcellularLocation>
        <location evidence="1">Cell membrane</location>
        <topology evidence="1">Multi-pass membrane protein</topology>
    </subcellularLocation>
</comment>
<keyword evidence="2" id="KW-0813">Transport</keyword>
<evidence type="ECO:0000256" key="6">
    <source>
        <dbReference type="ARBA" id="ARBA00023136"/>
    </source>
</evidence>
<evidence type="ECO:0000313" key="11">
    <source>
        <dbReference type="Proteomes" id="UP001156441"/>
    </source>
</evidence>
<gene>
    <name evidence="10" type="ORF">JT362_27235</name>
</gene>
<dbReference type="SUPFAM" id="SSF103473">
    <property type="entry name" value="MFS general substrate transporter"/>
    <property type="match status" value="1"/>
</dbReference>
<dbReference type="PROSITE" id="PS50850">
    <property type="entry name" value="MFS"/>
    <property type="match status" value="1"/>
</dbReference>
<feature type="transmembrane region" description="Helical" evidence="8">
    <location>
        <begin position="108"/>
        <end position="133"/>
    </location>
</feature>
<feature type="transmembrane region" description="Helical" evidence="8">
    <location>
        <begin position="334"/>
        <end position="354"/>
    </location>
</feature>
<dbReference type="InterPro" id="IPR036259">
    <property type="entry name" value="MFS_trans_sf"/>
</dbReference>
<evidence type="ECO:0000259" key="9">
    <source>
        <dbReference type="PROSITE" id="PS50850"/>
    </source>
</evidence>
<dbReference type="CDD" id="cd17321">
    <property type="entry name" value="MFS_MMR_MDR_like"/>
    <property type="match status" value="1"/>
</dbReference>
<dbReference type="Gene3D" id="1.20.1250.20">
    <property type="entry name" value="MFS general substrate transporter like domains"/>
    <property type="match status" value="1"/>
</dbReference>
<evidence type="ECO:0000256" key="8">
    <source>
        <dbReference type="SAM" id="Phobius"/>
    </source>
</evidence>
<evidence type="ECO:0000256" key="3">
    <source>
        <dbReference type="ARBA" id="ARBA00022475"/>
    </source>
</evidence>
<dbReference type="Proteomes" id="UP001156441">
    <property type="component" value="Unassembled WGS sequence"/>
</dbReference>
<evidence type="ECO:0000313" key="10">
    <source>
        <dbReference type="EMBL" id="MCT2586822.1"/>
    </source>
</evidence>
<keyword evidence="5 8" id="KW-1133">Transmembrane helix</keyword>
<feature type="transmembrane region" description="Helical" evidence="8">
    <location>
        <begin position="305"/>
        <end position="322"/>
    </location>
</feature>
<dbReference type="PANTHER" id="PTHR42718">
    <property type="entry name" value="MAJOR FACILITATOR SUPERFAMILY MULTIDRUG TRANSPORTER MFSC"/>
    <property type="match status" value="1"/>
</dbReference>
<feature type="domain" description="Major facilitator superfamily (MFS) profile" evidence="9">
    <location>
        <begin position="17"/>
        <end position="502"/>
    </location>
</feature>
<dbReference type="InterPro" id="IPR011701">
    <property type="entry name" value="MFS"/>
</dbReference>
<sequence>MTGGQAPPRAGRREWVGLAVLALPTFVVAIDLFVLMTALPSVATDLGASSTQQLWIMDIYGFMLAGFLVTMGTLGDRIGRRKLLLTGAVAFAAASLLAAYSTTPEMLIAARALLGVAGATLGPSTLSLIPALFADPRQQATAFGVWGGTFTLGALFGPVIGGAMLTGWWWGSVFLLGVPVMLLAAIVGPKVLPEVRNAEAGKLDPLSIVLSLAALLPIVYGIKEITNGVSVPAIAGLVVGLVFGVVFARRQGRLASPLLDLSLFRHKVIRTCLTGQLAYALVGGGLMLFMMLYFQLSAGLSTLEAGLAMVPGMAAATIGMQVGPKLAARVRPGYVIATGLVGMAAVLLVLTGIGPTGSTATIIVGFAVFSFCGAPLVALGTGMIVGNAPPEKMGMAGSMAQMSNEFGGMLGIAVLGSVGTGVYRATVEDSVPAGLSGASADAVRDSIAGAPTAAGELPEQAGAQLFSSAQSAFVDGFQVLVVTGSVIIAAAAVSVYFGLRHLPPIGRTDEASADSTPESDPELAEAR</sequence>
<reference evidence="10 11" key="1">
    <citation type="submission" date="2021-02" db="EMBL/GenBank/DDBJ databases">
        <title>Actinophytocola xerophila sp. nov., isolated from soil of cotton cropping field.</title>
        <authorList>
            <person name="Huang R."/>
            <person name="Chen X."/>
            <person name="Ge X."/>
            <person name="Liu W."/>
        </authorList>
    </citation>
    <scope>NUCLEOTIDE SEQUENCE [LARGE SCALE GENOMIC DNA]</scope>
    <source>
        <strain evidence="10 11">S1-96</strain>
    </source>
</reference>
<feature type="transmembrane region" description="Helical" evidence="8">
    <location>
        <begin position="477"/>
        <end position="499"/>
    </location>
</feature>
<dbReference type="EMBL" id="JAFFZE010000022">
    <property type="protein sequence ID" value="MCT2586822.1"/>
    <property type="molecule type" value="Genomic_DNA"/>
</dbReference>
<proteinExistence type="predicted"/>
<keyword evidence="11" id="KW-1185">Reference proteome</keyword>
<feature type="compositionally biased region" description="Acidic residues" evidence="7">
    <location>
        <begin position="517"/>
        <end position="527"/>
    </location>
</feature>
<keyword evidence="3" id="KW-1003">Cell membrane</keyword>
<evidence type="ECO:0000256" key="1">
    <source>
        <dbReference type="ARBA" id="ARBA00004651"/>
    </source>
</evidence>
<evidence type="ECO:0000256" key="2">
    <source>
        <dbReference type="ARBA" id="ARBA00022448"/>
    </source>
</evidence>
<dbReference type="RefSeq" id="WP_260194684.1">
    <property type="nucleotide sequence ID" value="NZ_JAFFZE010000022.1"/>
</dbReference>
<keyword evidence="6 8" id="KW-0472">Membrane</keyword>
<protein>
    <submittedName>
        <fullName evidence="10">MFS transporter</fullName>
    </submittedName>
</protein>
<comment type="caution">
    <text evidence="10">The sequence shown here is derived from an EMBL/GenBank/DDBJ whole genome shotgun (WGS) entry which is preliminary data.</text>
</comment>
<organism evidence="10 11">
    <name type="scientific">Actinophytocola gossypii</name>
    <dbReference type="NCBI Taxonomy" id="2812003"/>
    <lineage>
        <taxon>Bacteria</taxon>
        <taxon>Bacillati</taxon>
        <taxon>Actinomycetota</taxon>
        <taxon>Actinomycetes</taxon>
        <taxon>Pseudonocardiales</taxon>
        <taxon>Pseudonocardiaceae</taxon>
    </lineage>
</organism>